<comment type="caution">
    <text evidence="1">The sequence shown here is derived from an EMBL/GenBank/DDBJ whole genome shotgun (WGS) entry which is preliminary data.</text>
</comment>
<organism evidence="1 2">
    <name type="scientific">Acidimangrovimonas pyrenivorans</name>
    <dbReference type="NCBI Taxonomy" id="2030798"/>
    <lineage>
        <taxon>Bacteria</taxon>
        <taxon>Pseudomonadati</taxon>
        <taxon>Pseudomonadota</taxon>
        <taxon>Alphaproteobacteria</taxon>
        <taxon>Rhodobacterales</taxon>
        <taxon>Paracoccaceae</taxon>
        <taxon>Acidimangrovimonas</taxon>
    </lineage>
</organism>
<evidence type="ECO:0000313" key="1">
    <source>
        <dbReference type="EMBL" id="MFC2966725.1"/>
    </source>
</evidence>
<accession>A0ABV7AC45</accession>
<reference evidence="2" key="1">
    <citation type="journal article" date="2019" name="Int. J. Syst. Evol. Microbiol.">
        <title>The Global Catalogue of Microorganisms (GCM) 10K type strain sequencing project: providing services to taxonomists for standard genome sequencing and annotation.</title>
        <authorList>
            <consortium name="The Broad Institute Genomics Platform"/>
            <consortium name="The Broad Institute Genome Sequencing Center for Infectious Disease"/>
            <person name="Wu L."/>
            <person name="Ma J."/>
        </authorList>
    </citation>
    <scope>NUCLEOTIDE SEQUENCE [LARGE SCALE GENOMIC DNA]</scope>
    <source>
        <strain evidence="2">KCTC 62192</strain>
    </source>
</reference>
<sequence>MPFTYRHATEEFRAYLADARERLGTPSDNVAYTCADAVFRVFRRRCCGRSSLPAGCR</sequence>
<evidence type="ECO:0000313" key="2">
    <source>
        <dbReference type="Proteomes" id="UP001595443"/>
    </source>
</evidence>
<keyword evidence="2" id="KW-1185">Reference proteome</keyword>
<name>A0ABV7AC45_9RHOB</name>
<protein>
    <submittedName>
        <fullName evidence="1">Uncharacterized protein</fullName>
    </submittedName>
</protein>
<dbReference type="RefSeq" id="WP_377831210.1">
    <property type="nucleotide sequence ID" value="NZ_JBHRSK010000002.1"/>
</dbReference>
<gene>
    <name evidence="1" type="ORF">ACFOES_01330</name>
</gene>
<dbReference type="Proteomes" id="UP001595443">
    <property type="component" value="Unassembled WGS sequence"/>
</dbReference>
<dbReference type="EMBL" id="JBHRSK010000002">
    <property type="protein sequence ID" value="MFC2966725.1"/>
    <property type="molecule type" value="Genomic_DNA"/>
</dbReference>
<proteinExistence type="predicted"/>